<name>A0ACC4CJI7_POPAL</name>
<gene>
    <name evidence="1" type="ORF">D5086_009366</name>
</gene>
<evidence type="ECO:0000313" key="1">
    <source>
        <dbReference type="EMBL" id="KAL3597729.1"/>
    </source>
</evidence>
<proteinExistence type="predicted"/>
<comment type="caution">
    <text evidence="1">The sequence shown here is derived from an EMBL/GenBank/DDBJ whole genome shotgun (WGS) entry which is preliminary data.</text>
</comment>
<sequence length="796" mass="89053">MTEVLHSPSHFPSSPPTTSSLSSSSSSVTCIPPQSPSTQDGIDDDDEELVKQKEKNQRDQLSLLALLVALLRKSLVACKSDRREFCASMEIGCPTNVRHVAHVTFDRFNGFLGLPVEFEPEVPRRPPSASATVFGVSTESMQLSYDSRGNSVPTILLLMQRRLYAQGGLQAEGVFRIAAENSQEEYVREQLNGGVVPEGVDVHCLAGLIKAWFRELPTGVLDSLSPEQVIECRTEDDCAYLARNLPPTEAALLDWAINLMADVVQQEHLNKMNAHNVATVFAPNMTQMADPLTALMYAVQVMNFLKTLILRTLREREDSLVEPTPSRIEPFDKNGHESPSLSCAKDSEDENETTEQAFVAEEPVVESSYHFSQYNAIADEAGLSYTTSVDKLIAKGDRSCETASEDNLVNDTYNHRVNAGNQAGIGKNSIGQSSNSSLRKSPGKFSRQSPVLHLTPPSDKTRGIGSCIDSRIEHVQRTGENIPRAAYTFCALYDENHNSKIDDEKKIHYAEIMDLLRWAIPYHKLNMAIQANLKSRMTVDRVSQNLAMAACGSLQHIFEKPLPENPTLLESLSSRNQIKPVKPIEQSSFTEIFDLNPEAGASRLNKNDSLEGKRSESILDCVSRTTPKNHQYTGCHQNGHNFSRMNYESLQLCTEGLGFESSDDVEYLKNDINEDWRYREEKVRITRHAASDDHSRPRSGRLTFPPPISCIGRSGKPRAIFKSYRHDGRFVLKEVRMPTFKCLHACREDGRLTLQFVHPNDETIDEAEDEVEVEEDYEHDAREESDEEKGNDDDDG</sequence>
<dbReference type="EMBL" id="RCHU02000004">
    <property type="protein sequence ID" value="KAL3597729.1"/>
    <property type="molecule type" value="Genomic_DNA"/>
</dbReference>
<accession>A0ACC4CJI7</accession>
<keyword evidence="2" id="KW-1185">Reference proteome</keyword>
<protein>
    <submittedName>
        <fullName evidence="1">Uncharacterized protein</fullName>
    </submittedName>
</protein>
<evidence type="ECO:0000313" key="2">
    <source>
        <dbReference type="Proteomes" id="UP000309997"/>
    </source>
</evidence>
<reference evidence="1 2" key="1">
    <citation type="journal article" date="2024" name="Plant Biotechnol. J.">
        <title>Genome and CRISPR/Cas9 system of a widespread forest tree (Populus alba) in the world.</title>
        <authorList>
            <person name="Liu Y.J."/>
            <person name="Jiang P.F."/>
            <person name="Han X.M."/>
            <person name="Li X.Y."/>
            <person name="Wang H.M."/>
            <person name="Wang Y.J."/>
            <person name="Wang X.X."/>
            <person name="Zeng Q.Y."/>
        </authorList>
    </citation>
    <scope>NUCLEOTIDE SEQUENCE [LARGE SCALE GENOMIC DNA]</scope>
    <source>
        <strain evidence="2">cv. PAL-ZL1</strain>
    </source>
</reference>
<dbReference type="Proteomes" id="UP000309997">
    <property type="component" value="Unassembled WGS sequence"/>
</dbReference>
<organism evidence="1 2">
    <name type="scientific">Populus alba</name>
    <name type="common">White poplar</name>
    <dbReference type="NCBI Taxonomy" id="43335"/>
    <lineage>
        <taxon>Eukaryota</taxon>
        <taxon>Viridiplantae</taxon>
        <taxon>Streptophyta</taxon>
        <taxon>Embryophyta</taxon>
        <taxon>Tracheophyta</taxon>
        <taxon>Spermatophyta</taxon>
        <taxon>Magnoliopsida</taxon>
        <taxon>eudicotyledons</taxon>
        <taxon>Gunneridae</taxon>
        <taxon>Pentapetalae</taxon>
        <taxon>rosids</taxon>
        <taxon>fabids</taxon>
        <taxon>Malpighiales</taxon>
        <taxon>Salicaceae</taxon>
        <taxon>Saliceae</taxon>
        <taxon>Populus</taxon>
    </lineage>
</organism>